<name>A0ABS2AU65_9ACTN</name>
<evidence type="ECO:0008006" key="3">
    <source>
        <dbReference type="Google" id="ProtNLM"/>
    </source>
</evidence>
<organism evidence="1 2">
    <name type="scientific">Paractinoplanes ovalisporus</name>
    <dbReference type="NCBI Taxonomy" id="2810368"/>
    <lineage>
        <taxon>Bacteria</taxon>
        <taxon>Bacillati</taxon>
        <taxon>Actinomycetota</taxon>
        <taxon>Actinomycetes</taxon>
        <taxon>Micromonosporales</taxon>
        <taxon>Micromonosporaceae</taxon>
        <taxon>Paractinoplanes</taxon>
    </lineage>
</organism>
<dbReference type="RefSeq" id="WP_203383772.1">
    <property type="nucleotide sequence ID" value="NZ_JAENHP010000035.1"/>
</dbReference>
<dbReference type="EMBL" id="JAENHP010000035">
    <property type="protein sequence ID" value="MBM2623422.1"/>
    <property type="molecule type" value="Genomic_DNA"/>
</dbReference>
<evidence type="ECO:0000313" key="2">
    <source>
        <dbReference type="Proteomes" id="UP000632138"/>
    </source>
</evidence>
<evidence type="ECO:0000313" key="1">
    <source>
        <dbReference type="EMBL" id="MBM2623422.1"/>
    </source>
</evidence>
<keyword evidence="2" id="KW-1185">Reference proteome</keyword>
<dbReference type="Proteomes" id="UP000632138">
    <property type="component" value="Unassembled WGS sequence"/>
</dbReference>
<gene>
    <name evidence="1" type="ORF">JIG36_48800</name>
</gene>
<reference evidence="1 2" key="1">
    <citation type="submission" date="2021-01" db="EMBL/GenBank/DDBJ databases">
        <title>Actinoplanes sp. nov. LDG1-06 isolated from lichen.</title>
        <authorList>
            <person name="Saeng-In P."/>
            <person name="Phongsopitanun W."/>
            <person name="Kanchanasin P."/>
            <person name="Yuki M."/>
            <person name="Kudo T."/>
            <person name="Ohkuma M."/>
            <person name="Tanasupawat S."/>
        </authorList>
    </citation>
    <scope>NUCLEOTIDE SEQUENCE [LARGE SCALE GENOMIC DNA]</scope>
    <source>
        <strain evidence="1 2">LDG1-06</strain>
    </source>
</reference>
<accession>A0ABS2AU65</accession>
<protein>
    <recommendedName>
        <fullName evidence="3">XRE family transcriptional regulator</fullName>
    </recommendedName>
</protein>
<proteinExistence type="predicted"/>
<comment type="caution">
    <text evidence="1">The sequence shown here is derived from an EMBL/GenBank/DDBJ whole genome shotgun (WGS) entry which is preliminary data.</text>
</comment>
<sequence>MALPALAEAVRRFPLLGRPRPACPPLPVRIREVIQNVEAAQDDEDTSQVNAAHALNKAALIASDSGMTGYARDLCLQHIDAYCDLTRPLRISEARFLLEPVLNLARLHLRAHRTSEAIQLLDQMYTAVTHHHDLTVDSRTLPLGRLVGEHHERRQLLEWVWLQLVSEGVRAYALASRWDEAARHADRHKGIGVHLMEGRQAAIIASCMANSFAAANALLAKTTPTQPWEREISACLQLMTTEPDDPRLLRHIKSATIHYTERPATPGYHSYRVRLGLTIATLAHPTQPELANELINRVVEDALDSADGYAARDAHSLRTFNEGISSDQHSRLRRLMTDSGLGVRSLPDTTHHELKKAATEAAATLRIALVSAS</sequence>